<dbReference type="RefSeq" id="WP_123689921.1">
    <property type="nucleotide sequence ID" value="NZ_AP019700.1"/>
</dbReference>
<sequence length="294" mass="32631">MRRELPPLNALRAFEAAGRLLSFTRAADELAVTQAAVSHQIKSLEEWLGVLLFHRMPRRLALTDAGRELLVSIRDAFDRIEGSVARARRDDGGGPLTVTVVPSFAAKWLVPRLGRFQAEHPDIEVRIAADTRLSSFDDGVDVAIRAGRGHWPGLVCERLMSEALYPVCSPRLLAGALPLCEPQDLRHHTLLHDDFEHDWRMWLHAAGVDGVDWRRGPRFSDSSMVVQAAVEGQGIALARSALAQEDLKAGRLVRPFRIDIASDLAYYIVCPAAHTGRAKVRAFRDWLMREAAAA</sequence>
<dbReference type="InterPro" id="IPR036390">
    <property type="entry name" value="WH_DNA-bd_sf"/>
</dbReference>
<proteinExistence type="inferred from homology"/>
<dbReference type="SUPFAM" id="SSF53850">
    <property type="entry name" value="Periplasmic binding protein-like II"/>
    <property type="match status" value="1"/>
</dbReference>
<dbReference type="PANTHER" id="PTHR30537:SF26">
    <property type="entry name" value="GLYCINE CLEAVAGE SYSTEM TRANSCRIPTIONAL ACTIVATOR"/>
    <property type="match status" value="1"/>
</dbReference>
<dbReference type="FunFam" id="3.40.190.10:FF:000017">
    <property type="entry name" value="Glycine cleavage system transcriptional activator"/>
    <property type="match status" value="1"/>
</dbReference>
<dbReference type="InterPro" id="IPR058163">
    <property type="entry name" value="LysR-type_TF_proteobact-type"/>
</dbReference>
<dbReference type="PRINTS" id="PR00039">
    <property type="entry name" value="HTHLYSR"/>
</dbReference>
<keyword evidence="4" id="KW-0804">Transcription</keyword>
<dbReference type="Gene3D" id="3.40.190.10">
    <property type="entry name" value="Periplasmic binding protein-like II"/>
    <property type="match status" value="2"/>
</dbReference>
<dbReference type="InterPro" id="IPR005119">
    <property type="entry name" value="LysR_subst-bd"/>
</dbReference>
<keyword evidence="2" id="KW-0805">Transcription regulation</keyword>
<dbReference type="PROSITE" id="PS50931">
    <property type="entry name" value="HTH_LYSR"/>
    <property type="match status" value="1"/>
</dbReference>
<gene>
    <name evidence="6" type="ORF">EDC65_2356</name>
</gene>
<dbReference type="AlphaFoldDB" id="A0A3N1LG92"/>
<evidence type="ECO:0000313" key="7">
    <source>
        <dbReference type="Proteomes" id="UP000278222"/>
    </source>
</evidence>
<dbReference type="PANTHER" id="PTHR30537">
    <property type="entry name" value="HTH-TYPE TRANSCRIPTIONAL REGULATOR"/>
    <property type="match status" value="1"/>
</dbReference>
<dbReference type="InterPro" id="IPR036388">
    <property type="entry name" value="WH-like_DNA-bd_sf"/>
</dbReference>
<evidence type="ECO:0000256" key="1">
    <source>
        <dbReference type="ARBA" id="ARBA00009437"/>
    </source>
</evidence>
<dbReference type="Proteomes" id="UP000278222">
    <property type="component" value="Unassembled WGS sequence"/>
</dbReference>
<comment type="similarity">
    <text evidence="1">Belongs to the LysR transcriptional regulatory family.</text>
</comment>
<dbReference type="GO" id="GO:0006351">
    <property type="term" value="P:DNA-templated transcription"/>
    <property type="evidence" value="ECO:0007669"/>
    <property type="project" value="TreeGrafter"/>
</dbReference>
<dbReference type="GO" id="GO:0003700">
    <property type="term" value="F:DNA-binding transcription factor activity"/>
    <property type="evidence" value="ECO:0007669"/>
    <property type="project" value="InterPro"/>
</dbReference>
<dbReference type="EMBL" id="RJKX01000014">
    <property type="protein sequence ID" value="ROP90507.1"/>
    <property type="molecule type" value="Genomic_DNA"/>
</dbReference>
<feature type="domain" description="HTH lysR-type" evidence="5">
    <location>
        <begin position="6"/>
        <end position="63"/>
    </location>
</feature>
<dbReference type="Pfam" id="PF03466">
    <property type="entry name" value="LysR_substrate"/>
    <property type="match status" value="1"/>
</dbReference>
<evidence type="ECO:0000256" key="2">
    <source>
        <dbReference type="ARBA" id="ARBA00023015"/>
    </source>
</evidence>
<dbReference type="InterPro" id="IPR000847">
    <property type="entry name" value="LysR_HTH_N"/>
</dbReference>
<evidence type="ECO:0000256" key="4">
    <source>
        <dbReference type="ARBA" id="ARBA00023163"/>
    </source>
</evidence>
<dbReference type="FunFam" id="1.10.10.10:FF:000038">
    <property type="entry name" value="Glycine cleavage system transcriptional activator"/>
    <property type="match status" value="1"/>
</dbReference>
<dbReference type="OrthoDB" id="9794694at2"/>
<dbReference type="Pfam" id="PF00126">
    <property type="entry name" value="HTH_1"/>
    <property type="match status" value="1"/>
</dbReference>
<organism evidence="6 7">
    <name type="scientific">Stella humosa</name>
    <dbReference type="NCBI Taxonomy" id="94"/>
    <lineage>
        <taxon>Bacteria</taxon>
        <taxon>Pseudomonadati</taxon>
        <taxon>Pseudomonadota</taxon>
        <taxon>Alphaproteobacteria</taxon>
        <taxon>Rhodospirillales</taxon>
        <taxon>Stellaceae</taxon>
        <taxon>Stella</taxon>
    </lineage>
</organism>
<evidence type="ECO:0000313" key="6">
    <source>
        <dbReference type="EMBL" id="ROP90507.1"/>
    </source>
</evidence>
<reference evidence="6 7" key="1">
    <citation type="submission" date="2018-11" db="EMBL/GenBank/DDBJ databases">
        <title>Genomic Encyclopedia of Type Strains, Phase IV (KMG-IV): sequencing the most valuable type-strain genomes for metagenomic binning, comparative biology and taxonomic classification.</title>
        <authorList>
            <person name="Goeker M."/>
        </authorList>
    </citation>
    <scope>NUCLEOTIDE SEQUENCE [LARGE SCALE GENOMIC DNA]</scope>
    <source>
        <strain evidence="6 7">DSM 5900</strain>
    </source>
</reference>
<dbReference type="GO" id="GO:0043565">
    <property type="term" value="F:sequence-specific DNA binding"/>
    <property type="evidence" value="ECO:0007669"/>
    <property type="project" value="TreeGrafter"/>
</dbReference>
<keyword evidence="7" id="KW-1185">Reference proteome</keyword>
<name>A0A3N1LG92_9PROT</name>
<evidence type="ECO:0000259" key="5">
    <source>
        <dbReference type="PROSITE" id="PS50931"/>
    </source>
</evidence>
<protein>
    <submittedName>
        <fullName evidence="6">LysR family glycine cleavage system transcriptional activator</fullName>
    </submittedName>
</protein>
<dbReference type="Gene3D" id="1.10.10.10">
    <property type="entry name" value="Winged helix-like DNA-binding domain superfamily/Winged helix DNA-binding domain"/>
    <property type="match status" value="1"/>
</dbReference>
<dbReference type="SUPFAM" id="SSF46785">
    <property type="entry name" value="Winged helix' DNA-binding domain"/>
    <property type="match status" value="1"/>
</dbReference>
<keyword evidence="3" id="KW-0238">DNA-binding</keyword>
<evidence type="ECO:0000256" key="3">
    <source>
        <dbReference type="ARBA" id="ARBA00023125"/>
    </source>
</evidence>
<dbReference type="NCBIfam" id="NF008352">
    <property type="entry name" value="PRK11139.1"/>
    <property type="match status" value="1"/>
</dbReference>
<comment type="caution">
    <text evidence="6">The sequence shown here is derived from an EMBL/GenBank/DDBJ whole genome shotgun (WGS) entry which is preliminary data.</text>
</comment>
<dbReference type="CDD" id="cd08432">
    <property type="entry name" value="PBP2_GcdR_TrpI_HvrB_AmpR_like"/>
    <property type="match status" value="1"/>
</dbReference>
<accession>A0A3N1LG92</accession>